<feature type="domain" description="Glycosyl transferase family 1" evidence="1">
    <location>
        <begin position="187"/>
        <end position="348"/>
    </location>
</feature>
<dbReference type="Pfam" id="PF13439">
    <property type="entry name" value="Glyco_transf_4"/>
    <property type="match status" value="1"/>
</dbReference>
<evidence type="ECO:0000313" key="4">
    <source>
        <dbReference type="Proteomes" id="UP001165413"/>
    </source>
</evidence>
<keyword evidence="3" id="KW-0328">Glycosyltransferase</keyword>
<comment type="caution">
    <text evidence="3">The sequence shown here is derived from an EMBL/GenBank/DDBJ whole genome shotgun (WGS) entry which is preliminary data.</text>
</comment>
<dbReference type="InterPro" id="IPR001296">
    <property type="entry name" value="Glyco_trans_1"/>
</dbReference>
<dbReference type="Proteomes" id="UP001165413">
    <property type="component" value="Unassembled WGS sequence"/>
</dbReference>
<dbReference type="Gene3D" id="3.40.50.2000">
    <property type="entry name" value="Glycogen Phosphorylase B"/>
    <property type="match status" value="2"/>
</dbReference>
<keyword evidence="3" id="KW-0808">Transferase</keyword>
<gene>
    <name evidence="3" type="ORF">NLF92_06025</name>
</gene>
<dbReference type="EMBL" id="JANATA010000008">
    <property type="protein sequence ID" value="MCP3428500.1"/>
    <property type="molecule type" value="Genomic_DNA"/>
</dbReference>
<dbReference type="RefSeq" id="WP_254099831.1">
    <property type="nucleotide sequence ID" value="NZ_JANATA010000008.1"/>
</dbReference>
<protein>
    <submittedName>
        <fullName evidence="3">Glycosyltransferase</fullName>
        <ecNumber evidence="3">2.4.-.-</ecNumber>
    </submittedName>
</protein>
<proteinExistence type="predicted"/>
<evidence type="ECO:0000259" key="2">
    <source>
        <dbReference type="Pfam" id="PF13439"/>
    </source>
</evidence>
<organism evidence="3 4">
    <name type="scientific">Opacimonas viscosa</name>
    <dbReference type="NCBI Taxonomy" id="2961944"/>
    <lineage>
        <taxon>Bacteria</taxon>
        <taxon>Pseudomonadati</taxon>
        <taxon>Pseudomonadota</taxon>
        <taxon>Gammaproteobacteria</taxon>
        <taxon>Alteromonadales</taxon>
        <taxon>Alteromonadaceae</taxon>
        <taxon>Opacimonas</taxon>
    </lineage>
</organism>
<keyword evidence="4" id="KW-1185">Reference proteome</keyword>
<sequence length="375" mass="42696">MSDKKIKICHVTYDMRIGGTEQVILNLILGTKDQFNHQVLCIESPLGPFAKKLIDEEINIQSLTRKPGFDIQLLQQIRQYIMNEEIDILHCHQYTPWSYGVLACIGLKTKVIFTEHGRFYPDSISFKRKIINPLLSLVTAKITAISHATKEALITYENLSKEKIEVIYNGIEKLKFHNTETEKLDSLKEKLDLNSNDFILGTIARFDPIKNHEMMIRSIAELNSEGLSCTLILVGDGENKQQLESLIDQLNIREKVVMTGYQPNPKYYFKLFDVFLLTSFSEGTSMTLLEAMSLGLPSIVTDVGGNPEIITHNKNGIVIPSNNTDSLKKAIRSLYDNTRIKCQLSSNAMDDFNKFFIANKMNQRYSNIYKDIVNG</sequence>
<feature type="domain" description="Glycosyltransferase subfamily 4-like N-terminal" evidence="2">
    <location>
        <begin position="17"/>
        <end position="172"/>
    </location>
</feature>
<evidence type="ECO:0000313" key="3">
    <source>
        <dbReference type="EMBL" id="MCP3428500.1"/>
    </source>
</evidence>
<name>A0AA42BL69_9ALTE</name>
<dbReference type="PANTHER" id="PTHR45947:SF3">
    <property type="entry name" value="SULFOQUINOVOSYL TRANSFERASE SQD2"/>
    <property type="match status" value="1"/>
</dbReference>
<dbReference type="GO" id="GO:0016757">
    <property type="term" value="F:glycosyltransferase activity"/>
    <property type="evidence" value="ECO:0007669"/>
    <property type="project" value="UniProtKB-KW"/>
</dbReference>
<evidence type="ECO:0000259" key="1">
    <source>
        <dbReference type="Pfam" id="PF00534"/>
    </source>
</evidence>
<reference evidence="3" key="1">
    <citation type="submission" date="2022-07" db="EMBL/GenBank/DDBJ databases">
        <title>Characterization of the Novel Bacterium Alteromonas immobilis LMIT006 and Alteromonas gregis LMIT007.</title>
        <authorList>
            <person name="Lin X."/>
        </authorList>
    </citation>
    <scope>NUCLEOTIDE SEQUENCE</scope>
    <source>
        <strain evidence="3">LMIT007</strain>
    </source>
</reference>
<dbReference type="Pfam" id="PF00534">
    <property type="entry name" value="Glycos_transf_1"/>
    <property type="match status" value="1"/>
</dbReference>
<dbReference type="PANTHER" id="PTHR45947">
    <property type="entry name" value="SULFOQUINOVOSYL TRANSFERASE SQD2"/>
    <property type="match status" value="1"/>
</dbReference>
<dbReference type="EC" id="2.4.-.-" evidence="3"/>
<dbReference type="InterPro" id="IPR028098">
    <property type="entry name" value="Glyco_trans_4-like_N"/>
</dbReference>
<dbReference type="SUPFAM" id="SSF53756">
    <property type="entry name" value="UDP-Glycosyltransferase/glycogen phosphorylase"/>
    <property type="match status" value="1"/>
</dbReference>
<dbReference type="AlphaFoldDB" id="A0AA42BL69"/>
<dbReference type="InterPro" id="IPR050194">
    <property type="entry name" value="Glycosyltransferase_grp1"/>
</dbReference>
<accession>A0AA42BL69</accession>